<name>A0A2H3CW85_ARMGA</name>
<evidence type="ECO:0000313" key="1">
    <source>
        <dbReference type="EMBL" id="PBK81047.1"/>
    </source>
</evidence>
<keyword evidence="2" id="KW-1185">Reference proteome</keyword>
<dbReference type="EMBL" id="KZ293736">
    <property type="protein sequence ID" value="PBK81047.1"/>
    <property type="molecule type" value="Genomic_DNA"/>
</dbReference>
<sequence length="146" mass="15195">MGVTTAWKGVVVKGGWQYGDDSTNQHGWMNFVRVEAGMLGRLSVSMAVPRGETNSTIISGTLKNRGAEKMSPAKVGMGMLGGVLASIVASWMKMVGVITSGTLENVGVEMAAPVGVAIERGQSIFWLERGGGVKIIGRGVGLDDGI</sequence>
<dbReference type="AlphaFoldDB" id="A0A2H3CW85"/>
<accession>A0A2H3CW85</accession>
<proteinExistence type="predicted"/>
<reference evidence="2" key="1">
    <citation type="journal article" date="2017" name="Nat. Ecol. Evol.">
        <title>Genome expansion and lineage-specific genetic innovations in the forest pathogenic fungi Armillaria.</title>
        <authorList>
            <person name="Sipos G."/>
            <person name="Prasanna A.N."/>
            <person name="Walter M.C."/>
            <person name="O'Connor E."/>
            <person name="Balint B."/>
            <person name="Krizsan K."/>
            <person name="Kiss B."/>
            <person name="Hess J."/>
            <person name="Varga T."/>
            <person name="Slot J."/>
            <person name="Riley R."/>
            <person name="Boka B."/>
            <person name="Rigling D."/>
            <person name="Barry K."/>
            <person name="Lee J."/>
            <person name="Mihaltcheva S."/>
            <person name="LaButti K."/>
            <person name="Lipzen A."/>
            <person name="Waldron R."/>
            <person name="Moloney N.M."/>
            <person name="Sperisen C."/>
            <person name="Kredics L."/>
            <person name="Vagvoelgyi C."/>
            <person name="Patrignani A."/>
            <person name="Fitzpatrick D."/>
            <person name="Nagy I."/>
            <person name="Doyle S."/>
            <person name="Anderson J.B."/>
            <person name="Grigoriev I.V."/>
            <person name="Gueldener U."/>
            <person name="Muensterkoetter M."/>
            <person name="Nagy L.G."/>
        </authorList>
    </citation>
    <scope>NUCLEOTIDE SEQUENCE [LARGE SCALE GENOMIC DNA]</scope>
    <source>
        <strain evidence="2">Ar21-2</strain>
    </source>
</reference>
<dbReference type="InParanoid" id="A0A2H3CW85"/>
<evidence type="ECO:0000313" key="2">
    <source>
        <dbReference type="Proteomes" id="UP000217790"/>
    </source>
</evidence>
<dbReference type="Proteomes" id="UP000217790">
    <property type="component" value="Unassembled WGS sequence"/>
</dbReference>
<organism evidence="1 2">
    <name type="scientific">Armillaria gallica</name>
    <name type="common">Bulbous honey fungus</name>
    <name type="synonym">Armillaria bulbosa</name>
    <dbReference type="NCBI Taxonomy" id="47427"/>
    <lineage>
        <taxon>Eukaryota</taxon>
        <taxon>Fungi</taxon>
        <taxon>Dikarya</taxon>
        <taxon>Basidiomycota</taxon>
        <taxon>Agaricomycotina</taxon>
        <taxon>Agaricomycetes</taxon>
        <taxon>Agaricomycetidae</taxon>
        <taxon>Agaricales</taxon>
        <taxon>Marasmiineae</taxon>
        <taxon>Physalacriaceae</taxon>
        <taxon>Armillaria</taxon>
    </lineage>
</organism>
<protein>
    <submittedName>
        <fullName evidence="1">Uncharacterized protein</fullName>
    </submittedName>
</protein>
<gene>
    <name evidence="1" type="ORF">ARMGADRAFT_1039634</name>
</gene>